<keyword evidence="3" id="KW-1185">Reference proteome</keyword>
<reference evidence="2" key="1">
    <citation type="submission" date="2021-09" db="EMBL/GenBank/DDBJ databases">
        <authorList>
            <person name="Martin H S."/>
        </authorList>
    </citation>
    <scope>NUCLEOTIDE SEQUENCE</scope>
</reference>
<feature type="compositionally biased region" description="Basic residues" evidence="1">
    <location>
        <begin position="97"/>
        <end position="110"/>
    </location>
</feature>
<evidence type="ECO:0000256" key="1">
    <source>
        <dbReference type="SAM" id="MobiDB-lite"/>
    </source>
</evidence>
<evidence type="ECO:0000313" key="3">
    <source>
        <dbReference type="Proteomes" id="UP000789524"/>
    </source>
</evidence>
<gene>
    <name evidence="2" type="ORF">DCHRY22_LOCUS2302</name>
</gene>
<organism evidence="2 3">
    <name type="scientific">Danaus chrysippus</name>
    <name type="common">African queen</name>
    <dbReference type="NCBI Taxonomy" id="151541"/>
    <lineage>
        <taxon>Eukaryota</taxon>
        <taxon>Metazoa</taxon>
        <taxon>Ecdysozoa</taxon>
        <taxon>Arthropoda</taxon>
        <taxon>Hexapoda</taxon>
        <taxon>Insecta</taxon>
        <taxon>Pterygota</taxon>
        <taxon>Neoptera</taxon>
        <taxon>Endopterygota</taxon>
        <taxon>Lepidoptera</taxon>
        <taxon>Glossata</taxon>
        <taxon>Ditrysia</taxon>
        <taxon>Papilionoidea</taxon>
        <taxon>Nymphalidae</taxon>
        <taxon>Danainae</taxon>
        <taxon>Danaini</taxon>
        <taxon>Danaina</taxon>
        <taxon>Danaus</taxon>
        <taxon>Anosia</taxon>
    </lineage>
</organism>
<sequence length="147" mass="16202">MIQFFDPKHTSHGTIKPCKLAPAPVHFTYTPRAIAAQRGISTPDSVKCLRSVGCLGVEGCGYKGVGGCVSDCVWHGLRMGAGHSAEGDGATSDPPTHSRRKTHNRRRRKYNSLYDRTEIVKSKMRLAAGDETTRANPNWKRSVRYGF</sequence>
<protein>
    <submittedName>
        <fullName evidence="2">(African queen) hypothetical protein</fullName>
    </submittedName>
</protein>
<dbReference type="AlphaFoldDB" id="A0A8J2QKM2"/>
<dbReference type="EMBL" id="CAKASE010000045">
    <property type="protein sequence ID" value="CAG9560683.1"/>
    <property type="molecule type" value="Genomic_DNA"/>
</dbReference>
<accession>A0A8J2QKM2</accession>
<evidence type="ECO:0000313" key="2">
    <source>
        <dbReference type="EMBL" id="CAG9560683.1"/>
    </source>
</evidence>
<name>A0A8J2QKM2_9NEOP</name>
<feature type="region of interest" description="Disordered" evidence="1">
    <location>
        <begin position="83"/>
        <end position="110"/>
    </location>
</feature>
<comment type="caution">
    <text evidence="2">The sequence shown here is derived from an EMBL/GenBank/DDBJ whole genome shotgun (WGS) entry which is preliminary data.</text>
</comment>
<dbReference type="Proteomes" id="UP000789524">
    <property type="component" value="Unassembled WGS sequence"/>
</dbReference>
<proteinExistence type="predicted"/>